<keyword evidence="4" id="KW-1185">Reference proteome</keyword>
<sequence>MPQAPQSSRAFRTALWLLCAVLVLLLPVVHLWAPVQRWSNSQVDWLIRQRAAEQVPDPRLVVIDIDDTSLQALVGEAGKWPWPRSLHAELVEYLLAQKADAVLFDVLFSEADRFHPDADAYLGEVLAQTDRVYLAALQQQASDPTRAPLLRSYPAQAGLQPGRDAEQRGLLLLPRALPASSWKTGTINFTPDADGVGRRYDLYRAFGDWHMPSLPARLARDRGVALPAQPSFLLDWQSAQRLAYPRVSFAEALAQARGEPGRLPADYFAGKIVVIGTTAAGLYDLRRTPLDDLYPAVFILATAVDNLLNGEQLQAAPAWLMPLLGGLLLLLVLQLLLRERLLLASLTTAGLSLALFGGAYLLALRGVLVGVLPTLLLLWLLLALALAVFYRRRRQQLNTTISMFSRFLDPQVVAQLVAREDPQALLASRECQLTVLFSDIRNFTTMSERHSAQAIMQILENYFAGQVDVLFKHHATLDKFIGDAIMAFWGAPQDNPNQARDAINAALEMLDNVERYRRDFDHPDFDIGIGLHTGPAVVGMVGTSKRYDYTAIGDTVNLASRIEGLTKGRARLLVSAATMQACAEHFDFIAHGDFQVKGRDEPVSLFEPRRKPT</sequence>
<dbReference type="SMART" id="SM01080">
    <property type="entry name" value="CHASE2"/>
    <property type="match status" value="1"/>
</dbReference>
<reference evidence="3 4" key="1">
    <citation type="submission" date="2016-06" db="EMBL/GenBank/DDBJ databases">
        <authorList>
            <person name="Ramos C."/>
            <person name="Pintado A."/>
            <person name="Crespo-Gomez J.I."/>
        </authorList>
    </citation>
    <scope>NUCLEOTIDE SEQUENCE [LARGE SCALE GENOMIC DNA]</scope>
    <source>
        <strain evidence="3 4">AVO110</strain>
    </source>
</reference>
<feature type="transmembrane region" description="Helical" evidence="1">
    <location>
        <begin position="341"/>
        <end position="362"/>
    </location>
</feature>
<keyword evidence="1" id="KW-1133">Transmembrane helix</keyword>
<dbReference type="SUPFAM" id="SSF55073">
    <property type="entry name" value="Nucleotide cyclase"/>
    <property type="match status" value="1"/>
</dbReference>
<accession>A0ABR7S677</accession>
<dbReference type="InterPro" id="IPR001054">
    <property type="entry name" value="A/G_cyclase"/>
</dbReference>
<feature type="domain" description="Guanylate cyclase" evidence="2">
    <location>
        <begin position="434"/>
        <end position="563"/>
    </location>
</feature>
<dbReference type="InterPro" id="IPR029787">
    <property type="entry name" value="Nucleotide_cyclase"/>
</dbReference>
<name>A0ABR7S677_AQUAC</name>
<dbReference type="PROSITE" id="PS50125">
    <property type="entry name" value="GUANYLATE_CYCLASE_2"/>
    <property type="match status" value="1"/>
</dbReference>
<evidence type="ECO:0000313" key="3">
    <source>
        <dbReference type="EMBL" id="MBC9252559.1"/>
    </source>
</evidence>
<evidence type="ECO:0000313" key="4">
    <source>
        <dbReference type="Proteomes" id="UP000744555"/>
    </source>
</evidence>
<dbReference type="Pfam" id="PF05226">
    <property type="entry name" value="CHASE2"/>
    <property type="match status" value="1"/>
</dbReference>
<feature type="transmembrane region" description="Helical" evidence="1">
    <location>
        <begin position="368"/>
        <end position="390"/>
    </location>
</feature>
<dbReference type="CDD" id="cd07302">
    <property type="entry name" value="CHD"/>
    <property type="match status" value="1"/>
</dbReference>
<dbReference type="PANTHER" id="PTHR43081">
    <property type="entry name" value="ADENYLATE CYCLASE, TERMINAL-DIFFERENTIATION SPECIFIC-RELATED"/>
    <property type="match status" value="1"/>
</dbReference>
<keyword evidence="1" id="KW-0472">Membrane</keyword>
<dbReference type="PANTHER" id="PTHR43081:SF1">
    <property type="entry name" value="ADENYLATE CYCLASE, TERMINAL-DIFFERENTIATION SPECIFIC"/>
    <property type="match status" value="1"/>
</dbReference>
<organism evidence="3 4">
    <name type="scientific">Aquipseudomonas alcaligenes</name>
    <name type="common">Pseudomonas alcaligenes</name>
    <dbReference type="NCBI Taxonomy" id="43263"/>
    <lineage>
        <taxon>Bacteria</taxon>
        <taxon>Pseudomonadati</taxon>
        <taxon>Pseudomonadota</taxon>
        <taxon>Gammaproteobacteria</taxon>
        <taxon>Pseudomonadales</taxon>
        <taxon>Pseudomonadaceae</taxon>
        <taxon>Aquipseudomonas</taxon>
    </lineage>
</organism>
<dbReference type="SMART" id="SM00044">
    <property type="entry name" value="CYCc"/>
    <property type="match status" value="1"/>
</dbReference>
<gene>
    <name evidence="3" type="ORF">A9179_20025</name>
</gene>
<dbReference type="InterPro" id="IPR050697">
    <property type="entry name" value="Adenylyl/Guanylyl_Cyclase_3/4"/>
</dbReference>
<dbReference type="InterPro" id="IPR007890">
    <property type="entry name" value="CHASE2"/>
</dbReference>
<evidence type="ECO:0000259" key="2">
    <source>
        <dbReference type="PROSITE" id="PS50125"/>
    </source>
</evidence>
<feature type="transmembrane region" description="Helical" evidence="1">
    <location>
        <begin position="316"/>
        <end position="336"/>
    </location>
</feature>
<protein>
    <recommendedName>
        <fullName evidence="2">Guanylate cyclase domain-containing protein</fullName>
    </recommendedName>
</protein>
<evidence type="ECO:0000256" key="1">
    <source>
        <dbReference type="SAM" id="Phobius"/>
    </source>
</evidence>
<keyword evidence="1" id="KW-0812">Transmembrane</keyword>
<dbReference type="EMBL" id="LZEU01000001">
    <property type="protein sequence ID" value="MBC9252559.1"/>
    <property type="molecule type" value="Genomic_DNA"/>
</dbReference>
<dbReference type="Proteomes" id="UP000744555">
    <property type="component" value="Unassembled WGS sequence"/>
</dbReference>
<dbReference type="Gene3D" id="3.30.70.1230">
    <property type="entry name" value="Nucleotide cyclase"/>
    <property type="match status" value="1"/>
</dbReference>
<dbReference type="Pfam" id="PF00211">
    <property type="entry name" value="Guanylate_cyc"/>
    <property type="match status" value="1"/>
</dbReference>
<proteinExistence type="predicted"/>
<comment type="caution">
    <text evidence="3">The sequence shown here is derived from an EMBL/GenBank/DDBJ whole genome shotgun (WGS) entry which is preliminary data.</text>
</comment>